<keyword evidence="4" id="KW-1185">Reference proteome</keyword>
<reference evidence="3 4" key="1">
    <citation type="submission" date="2019-04" db="EMBL/GenBank/DDBJ databases">
        <title>Comparative genomics and transcriptomics to analyze fruiting body development in filamentous ascomycetes.</title>
        <authorList>
            <consortium name="DOE Joint Genome Institute"/>
            <person name="Lutkenhaus R."/>
            <person name="Traeger S."/>
            <person name="Breuer J."/>
            <person name="Kuo A."/>
            <person name="Lipzen A."/>
            <person name="Pangilinan J."/>
            <person name="Dilworth D."/>
            <person name="Sandor L."/>
            <person name="Poggeler S."/>
            <person name="Barry K."/>
            <person name="Grigoriev I.V."/>
            <person name="Nowrousian M."/>
        </authorList>
    </citation>
    <scope>NUCLEOTIDE SEQUENCE [LARGE SCALE GENOMIC DNA]</scope>
    <source>
        <strain evidence="3 4">CBS 389.68</strain>
    </source>
</reference>
<protein>
    <submittedName>
        <fullName evidence="3">Uncharacterized protein</fullName>
    </submittedName>
</protein>
<organism evidence="3 4">
    <name type="scientific">Ascodesmis nigricans</name>
    <dbReference type="NCBI Taxonomy" id="341454"/>
    <lineage>
        <taxon>Eukaryota</taxon>
        <taxon>Fungi</taxon>
        <taxon>Dikarya</taxon>
        <taxon>Ascomycota</taxon>
        <taxon>Pezizomycotina</taxon>
        <taxon>Pezizomycetes</taxon>
        <taxon>Pezizales</taxon>
        <taxon>Ascodesmidaceae</taxon>
        <taxon>Ascodesmis</taxon>
    </lineage>
</organism>
<evidence type="ECO:0000256" key="1">
    <source>
        <dbReference type="SAM" id="MobiDB-lite"/>
    </source>
</evidence>
<keyword evidence="2" id="KW-0812">Transmembrane</keyword>
<accession>A0A4S2N6W6</accession>
<feature type="transmembrane region" description="Helical" evidence="2">
    <location>
        <begin position="49"/>
        <end position="70"/>
    </location>
</feature>
<feature type="compositionally biased region" description="Basic and acidic residues" evidence="1">
    <location>
        <begin position="135"/>
        <end position="150"/>
    </location>
</feature>
<dbReference type="AlphaFoldDB" id="A0A4S2N6W6"/>
<dbReference type="Proteomes" id="UP000298138">
    <property type="component" value="Unassembled WGS sequence"/>
</dbReference>
<name>A0A4S2N6W6_9PEZI</name>
<keyword evidence="2" id="KW-0472">Membrane</keyword>
<dbReference type="EMBL" id="ML220112">
    <property type="protein sequence ID" value="TGZ85079.1"/>
    <property type="molecule type" value="Genomic_DNA"/>
</dbReference>
<evidence type="ECO:0000313" key="3">
    <source>
        <dbReference type="EMBL" id="TGZ85079.1"/>
    </source>
</evidence>
<keyword evidence="2" id="KW-1133">Transmembrane helix</keyword>
<proteinExistence type="predicted"/>
<sequence>MDDDMTGWSDLQYIRMPSVWVAWKGEIRLTFFTLWTVRTPCRLQAWTHYSRLVVCLGMFAVIVLGTTRMVRACTGRTGHTKAGFLRWREGGGVGTNSAVLCCSYLDYVGGRLLKGRCRQRSEEVSEAPVGGSNSEGRDVRNSDTSRVRDQ</sequence>
<dbReference type="InParanoid" id="A0A4S2N6W6"/>
<gene>
    <name evidence="3" type="ORF">EX30DRAFT_15869</name>
</gene>
<evidence type="ECO:0000313" key="4">
    <source>
        <dbReference type="Proteomes" id="UP000298138"/>
    </source>
</evidence>
<evidence type="ECO:0000256" key="2">
    <source>
        <dbReference type="SAM" id="Phobius"/>
    </source>
</evidence>
<feature type="region of interest" description="Disordered" evidence="1">
    <location>
        <begin position="122"/>
        <end position="150"/>
    </location>
</feature>